<feature type="domain" description="C3H1-type" evidence="7">
    <location>
        <begin position="369"/>
        <end position="397"/>
    </location>
</feature>
<feature type="zinc finger region" description="C3H1-type" evidence="5">
    <location>
        <begin position="315"/>
        <end position="343"/>
    </location>
</feature>
<evidence type="ECO:0000256" key="5">
    <source>
        <dbReference type="PROSITE-ProRule" id="PRU00723"/>
    </source>
</evidence>
<dbReference type="GO" id="GO:0051252">
    <property type="term" value="P:regulation of RNA metabolic process"/>
    <property type="evidence" value="ECO:0007669"/>
    <property type="project" value="UniProtKB-ARBA"/>
</dbReference>
<dbReference type="PANTHER" id="PTHR12547:SF18">
    <property type="entry name" value="PROTEIN TIS11"/>
    <property type="match status" value="1"/>
</dbReference>
<dbReference type="SMART" id="SM00356">
    <property type="entry name" value="ZnF_C3H1"/>
    <property type="match status" value="2"/>
</dbReference>
<evidence type="ECO:0000313" key="8">
    <source>
        <dbReference type="EMBL" id="OMH82802.1"/>
    </source>
</evidence>
<evidence type="ECO:0000256" key="1">
    <source>
        <dbReference type="ARBA" id="ARBA00022723"/>
    </source>
</evidence>
<dbReference type="GO" id="GO:0003729">
    <property type="term" value="F:mRNA binding"/>
    <property type="evidence" value="ECO:0007669"/>
    <property type="project" value="InterPro"/>
</dbReference>
<feature type="domain" description="C3H1-type" evidence="7">
    <location>
        <begin position="315"/>
        <end position="343"/>
    </location>
</feature>
<keyword evidence="1 5" id="KW-0479">Metal-binding</keyword>
<dbReference type="InterPro" id="IPR045877">
    <property type="entry name" value="ZFP36-like"/>
</dbReference>
<feature type="compositionally biased region" description="Basic residues" evidence="6">
    <location>
        <begin position="472"/>
        <end position="481"/>
    </location>
</feature>
<feature type="compositionally biased region" description="Basic and acidic residues" evidence="6">
    <location>
        <begin position="346"/>
        <end position="362"/>
    </location>
</feature>
<feature type="zinc finger region" description="C3H1-type" evidence="5">
    <location>
        <begin position="369"/>
        <end position="397"/>
    </location>
</feature>
<dbReference type="PROSITE" id="PS50103">
    <property type="entry name" value="ZF_C3H1"/>
    <property type="match status" value="2"/>
</dbReference>
<protein>
    <submittedName>
        <fullName evidence="8">Zinc finger protein 36, C3H1 type-like 1</fullName>
    </submittedName>
</protein>
<gene>
    <name evidence="8" type="ORF">AX774_g3709</name>
</gene>
<dbReference type="PANTHER" id="PTHR12547">
    <property type="entry name" value="CCCH ZINC FINGER/TIS11-RELATED"/>
    <property type="match status" value="1"/>
</dbReference>
<dbReference type="Gene3D" id="4.10.1000.10">
    <property type="entry name" value="Zinc finger, CCCH-type"/>
    <property type="match status" value="2"/>
</dbReference>
<dbReference type="Gene3D" id="1.25.40.180">
    <property type="match status" value="1"/>
</dbReference>
<accession>A0A1R1PPJ6</accession>
<feature type="compositionally biased region" description="Low complexity" evidence="6">
    <location>
        <begin position="236"/>
        <end position="269"/>
    </location>
</feature>
<dbReference type="InterPro" id="IPR016024">
    <property type="entry name" value="ARM-type_fold"/>
</dbReference>
<dbReference type="Proteomes" id="UP000188320">
    <property type="component" value="Unassembled WGS sequence"/>
</dbReference>
<reference evidence="9" key="1">
    <citation type="submission" date="2017-01" db="EMBL/GenBank/DDBJ databases">
        <authorList>
            <person name="Wang Y."/>
            <person name="White M."/>
            <person name="Kvist S."/>
            <person name="Moncalvo J.-M."/>
        </authorList>
    </citation>
    <scope>NUCLEOTIDE SEQUENCE [LARGE SCALE GENOMIC DNA]</scope>
    <source>
        <strain evidence="9">COL-18-3</strain>
    </source>
</reference>
<dbReference type="SUPFAM" id="SSF48371">
    <property type="entry name" value="ARM repeat"/>
    <property type="match status" value="1"/>
</dbReference>
<feature type="compositionally biased region" description="Basic and acidic residues" evidence="6">
    <location>
        <begin position="171"/>
        <end position="187"/>
    </location>
</feature>
<feature type="region of interest" description="Disordered" evidence="6">
    <location>
        <begin position="401"/>
        <end position="628"/>
    </location>
</feature>
<sequence>MYKNMQDILNIAEEYVEGRRSEWVKAPMVRQQGYNNYGNYNRGPRGEGRYSNMHNNNSNYNSGPGGGTYRERRYGGEERGERDRGERDRDRGREERGGDGGDGGADPRYRILRKNEEYKKRTVVEQPGTRTYEEQAKKPAMNAPVMTASSTSDWRQKIYEGDWADEDQSYFEEREQEKAGLRQQQKEGEEEEEEERQLNTEEEQRGMYKRERVEREVEGERVIDVRPDFARRDQQSYGYNNSYNNNYNSGYNNSYNNSYNNNRYPSSRSSQRDHPPPEFRRYDKDYRPSRPFQRREYDDSSRGPPHASQITTSMLYKTKMCEKFLETGECPYSTRCVFAHGEEELRKLRDSRPPRDSADHSRAFGPNPLYKTVMCTKLNMPGGCPHGSRCNYAHSSDELRDRPAAAPAPALSPTTRPSSFSRNSSRPYSSSSYSSSRQSHFNQPSSPDLDHHFDRQLSFNNHPDSDSNHNDYHHHHHHHRPSSPSPSHNPPPDSKSTPRSPILSTTPSIPPSDITPTPHPKDSLSPESKKQQQQPQISQSKPSQVSTPPPPPPLPSSSTSSRSFFDQPKRFAEYLVSDSDKHTSTDDKSRKVVYIDRNPSLRTPQSIPHPLAAPAGASPVSADHSADQSSAKSKIHLAELHLANTYSLYFYNSTSSANLISRPLAEEIKFISHTELRSSLSKKSLLTGLFCGIFLPTSGKLVRSFVEDRISLIKKSVISIDPNSYFYAVETLLLTSPDISAWSSSINNILKISYLADVFDEDSFISWYNSKSEKSTSSLPSHLLALRSFYDWLSSAEDE</sequence>
<dbReference type="Pfam" id="PF00642">
    <property type="entry name" value="zf-CCCH"/>
    <property type="match status" value="1"/>
</dbReference>
<dbReference type="OrthoDB" id="410307at2759"/>
<comment type="caution">
    <text evidence="8">The sequence shown here is derived from an EMBL/GenBank/DDBJ whole genome shotgun (WGS) entry which is preliminary data.</text>
</comment>
<feature type="compositionally biased region" description="Low complexity" evidence="6">
    <location>
        <begin position="531"/>
        <end position="546"/>
    </location>
</feature>
<dbReference type="AlphaFoldDB" id="A0A1R1PPJ6"/>
<feature type="compositionally biased region" description="Low complexity" evidence="6">
    <location>
        <begin position="404"/>
        <end position="443"/>
    </location>
</feature>
<feature type="compositionally biased region" description="Low complexity" evidence="6">
    <location>
        <begin position="497"/>
        <end position="516"/>
    </location>
</feature>
<evidence type="ECO:0000256" key="3">
    <source>
        <dbReference type="ARBA" id="ARBA00022771"/>
    </source>
</evidence>
<feature type="compositionally biased region" description="Pro residues" evidence="6">
    <location>
        <begin position="483"/>
        <end position="493"/>
    </location>
</feature>
<dbReference type="SUPFAM" id="SSF90229">
    <property type="entry name" value="CCCH zinc finger"/>
    <property type="match status" value="2"/>
</dbReference>
<evidence type="ECO:0000256" key="2">
    <source>
        <dbReference type="ARBA" id="ARBA00022737"/>
    </source>
</evidence>
<feature type="region of interest" description="Disordered" evidence="6">
    <location>
        <begin position="346"/>
        <end position="366"/>
    </location>
</feature>
<keyword evidence="3 5" id="KW-0863">Zinc-finger</keyword>
<feature type="region of interest" description="Disordered" evidence="6">
    <location>
        <begin position="33"/>
        <end position="311"/>
    </location>
</feature>
<keyword evidence="9" id="KW-1185">Reference proteome</keyword>
<proteinExistence type="predicted"/>
<feature type="compositionally biased region" description="Basic and acidic residues" evidence="6">
    <location>
        <begin position="567"/>
        <end position="594"/>
    </location>
</feature>
<feature type="compositionally biased region" description="Basic and acidic residues" evidence="6">
    <location>
        <begin position="519"/>
        <end position="530"/>
    </location>
</feature>
<dbReference type="GO" id="GO:0010468">
    <property type="term" value="P:regulation of gene expression"/>
    <property type="evidence" value="ECO:0007669"/>
    <property type="project" value="UniProtKB-ARBA"/>
</dbReference>
<keyword evidence="4 5" id="KW-0862">Zinc</keyword>
<feature type="compositionally biased region" description="Basic and acidic residues" evidence="6">
    <location>
        <begin position="69"/>
        <end position="123"/>
    </location>
</feature>
<evidence type="ECO:0000313" key="9">
    <source>
        <dbReference type="Proteomes" id="UP000188320"/>
    </source>
</evidence>
<dbReference type="GO" id="GO:0008270">
    <property type="term" value="F:zinc ion binding"/>
    <property type="evidence" value="ECO:0007669"/>
    <property type="project" value="UniProtKB-KW"/>
</dbReference>
<keyword evidence="2" id="KW-0677">Repeat</keyword>
<name>A0A1R1PPJ6_ZANCU</name>
<feature type="compositionally biased region" description="Basic and acidic residues" evidence="6">
    <location>
        <begin position="270"/>
        <end position="301"/>
    </location>
</feature>
<evidence type="ECO:0000256" key="4">
    <source>
        <dbReference type="ARBA" id="ARBA00022833"/>
    </source>
</evidence>
<dbReference type="InterPro" id="IPR036855">
    <property type="entry name" value="Znf_CCCH_sf"/>
</dbReference>
<feature type="compositionally biased region" description="Basic and acidic residues" evidence="6">
    <location>
        <begin position="196"/>
        <end position="234"/>
    </location>
</feature>
<feature type="compositionally biased region" description="Low complexity" evidence="6">
    <location>
        <begin position="33"/>
        <end position="62"/>
    </location>
</feature>
<evidence type="ECO:0000259" key="7">
    <source>
        <dbReference type="PROSITE" id="PS50103"/>
    </source>
</evidence>
<dbReference type="InterPro" id="IPR000571">
    <property type="entry name" value="Znf_CCCH"/>
</dbReference>
<evidence type="ECO:0000256" key="6">
    <source>
        <dbReference type="SAM" id="MobiDB-lite"/>
    </source>
</evidence>
<dbReference type="FunFam" id="4.10.1000.10:FF:000003">
    <property type="entry name" value="Zinc finger CCCH domain-containing protein"/>
    <property type="match status" value="1"/>
</dbReference>
<organism evidence="8 9">
    <name type="scientific">Zancudomyces culisetae</name>
    <name type="common">Gut fungus</name>
    <name type="synonym">Smittium culisetae</name>
    <dbReference type="NCBI Taxonomy" id="1213189"/>
    <lineage>
        <taxon>Eukaryota</taxon>
        <taxon>Fungi</taxon>
        <taxon>Fungi incertae sedis</taxon>
        <taxon>Zoopagomycota</taxon>
        <taxon>Kickxellomycotina</taxon>
        <taxon>Harpellomycetes</taxon>
        <taxon>Harpellales</taxon>
        <taxon>Legeriomycetaceae</taxon>
        <taxon>Zancudomyces</taxon>
    </lineage>
</organism>
<dbReference type="EMBL" id="LSSK01000594">
    <property type="protein sequence ID" value="OMH82802.1"/>
    <property type="molecule type" value="Genomic_DNA"/>
</dbReference>